<evidence type="ECO:0000256" key="1">
    <source>
        <dbReference type="SAM" id="MobiDB-lite"/>
    </source>
</evidence>
<dbReference type="EMBL" id="MVBN01000002">
    <property type="protein sequence ID" value="OOK80765.1"/>
    <property type="molecule type" value="Genomic_DNA"/>
</dbReference>
<organism evidence="2 3">
    <name type="scientific">Mycobacterium kansasii</name>
    <dbReference type="NCBI Taxonomy" id="1768"/>
    <lineage>
        <taxon>Bacteria</taxon>
        <taxon>Bacillati</taxon>
        <taxon>Actinomycetota</taxon>
        <taxon>Actinomycetes</taxon>
        <taxon>Mycobacteriales</taxon>
        <taxon>Mycobacteriaceae</taxon>
        <taxon>Mycobacterium</taxon>
    </lineage>
</organism>
<evidence type="ECO:0000313" key="3">
    <source>
        <dbReference type="Proteomes" id="UP000188532"/>
    </source>
</evidence>
<sequence length="84" mass="8920">MRHRRWQQRPGAGQRRRAGGSAPYTRQAATMRERSSAASLSEPAQWGLRGGFGGWSPTSFGGSSSSSSGSSAAGSWVAARFRAF</sequence>
<dbReference type="AlphaFoldDB" id="A0A1V3XNI6"/>
<comment type="caution">
    <text evidence="2">The sequence shown here is derived from an EMBL/GenBank/DDBJ whole genome shotgun (WGS) entry which is preliminary data.</text>
</comment>
<accession>A0A1V3XNI6</accession>
<gene>
    <name evidence="2" type="ORF">BZL29_1646</name>
</gene>
<proteinExistence type="predicted"/>
<feature type="compositionally biased region" description="Low complexity" evidence="1">
    <location>
        <begin position="55"/>
        <end position="75"/>
    </location>
</feature>
<evidence type="ECO:0000313" key="2">
    <source>
        <dbReference type="EMBL" id="OOK80765.1"/>
    </source>
</evidence>
<protein>
    <submittedName>
        <fullName evidence="2">Uncharacterized protein</fullName>
    </submittedName>
</protein>
<reference evidence="2 3" key="1">
    <citation type="submission" date="2017-02" db="EMBL/GenBank/DDBJ databases">
        <title>Complete genome sequences of Mycobacterium kansasii strains isolated from rhesus macaques.</title>
        <authorList>
            <person name="Panda A."/>
            <person name="Nagaraj S."/>
            <person name="Zhao X."/>
            <person name="Tettelin H."/>
            <person name="Detolla L.J."/>
        </authorList>
    </citation>
    <scope>NUCLEOTIDE SEQUENCE [LARGE SCALE GENOMIC DNA]</scope>
    <source>
        <strain evidence="2 3">11-3469</strain>
    </source>
</reference>
<dbReference type="Proteomes" id="UP000188532">
    <property type="component" value="Unassembled WGS sequence"/>
</dbReference>
<feature type="region of interest" description="Disordered" evidence="1">
    <location>
        <begin position="1"/>
        <end position="75"/>
    </location>
</feature>
<name>A0A1V3XNI6_MYCKA</name>